<evidence type="ECO:0000256" key="2">
    <source>
        <dbReference type="ARBA" id="ARBA00004286"/>
    </source>
</evidence>
<feature type="compositionally biased region" description="Basic residues" evidence="11">
    <location>
        <begin position="2998"/>
        <end position="3008"/>
    </location>
</feature>
<keyword evidence="3" id="KW-0158">Chromosome</keyword>
<feature type="compositionally biased region" description="Acidic residues" evidence="11">
    <location>
        <begin position="617"/>
        <end position="634"/>
    </location>
</feature>
<feature type="compositionally biased region" description="Low complexity" evidence="11">
    <location>
        <begin position="1476"/>
        <end position="1490"/>
    </location>
</feature>
<dbReference type="Pfam" id="PF00856">
    <property type="entry name" value="SET"/>
    <property type="match status" value="1"/>
</dbReference>
<name>A0A0G4HU74_9ALVE</name>
<evidence type="ECO:0000256" key="4">
    <source>
        <dbReference type="ARBA" id="ARBA00022603"/>
    </source>
</evidence>
<comment type="subcellular location">
    <subcellularLocation>
        <location evidence="2">Chromosome</location>
    </subcellularLocation>
    <subcellularLocation>
        <location evidence="1">Nucleus</location>
    </subcellularLocation>
</comment>
<dbReference type="VEuPathDB" id="CryptoDB:Cvel_8609"/>
<feature type="compositionally biased region" description="Basic and acidic residues" evidence="11">
    <location>
        <begin position="3076"/>
        <end position="3093"/>
    </location>
</feature>
<feature type="compositionally biased region" description="Basic and acidic residues" evidence="11">
    <location>
        <begin position="1426"/>
        <end position="1474"/>
    </location>
</feature>
<feature type="compositionally biased region" description="Polar residues" evidence="11">
    <location>
        <begin position="2336"/>
        <end position="2345"/>
    </location>
</feature>
<keyword evidence="12" id="KW-0732">Signal</keyword>
<evidence type="ECO:0000256" key="11">
    <source>
        <dbReference type="SAM" id="MobiDB-lite"/>
    </source>
</evidence>
<feature type="compositionally biased region" description="Acidic residues" evidence="11">
    <location>
        <begin position="2863"/>
        <end position="2881"/>
    </location>
</feature>
<evidence type="ECO:0000259" key="13">
    <source>
        <dbReference type="PROSITE" id="PS50280"/>
    </source>
</evidence>
<feature type="signal peptide" evidence="12">
    <location>
        <begin position="1"/>
        <end position="15"/>
    </location>
</feature>
<feature type="compositionally biased region" description="Basic and acidic residues" evidence="11">
    <location>
        <begin position="1552"/>
        <end position="1587"/>
    </location>
</feature>
<feature type="region of interest" description="Disordered" evidence="11">
    <location>
        <begin position="2322"/>
        <end position="2362"/>
    </location>
</feature>
<feature type="compositionally biased region" description="Basic and acidic residues" evidence="11">
    <location>
        <begin position="2428"/>
        <end position="2437"/>
    </location>
</feature>
<dbReference type="SUPFAM" id="SSF82199">
    <property type="entry name" value="SET domain"/>
    <property type="match status" value="1"/>
</dbReference>
<evidence type="ECO:0000256" key="8">
    <source>
        <dbReference type="ARBA" id="ARBA00022771"/>
    </source>
</evidence>
<accession>A0A0G4HU74</accession>
<feature type="compositionally biased region" description="Low complexity" evidence="11">
    <location>
        <begin position="1831"/>
        <end position="1851"/>
    </location>
</feature>
<feature type="compositionally biased region" description="Low complexity" evidence="11">
    <location>
        <begin position="2958"/>
        <end position="2970"/>
    </location>
</feature>
<dbReference type="InterPro" id="IPR006560">
    <property type="entry name" value="AWS_dom"/>
</dbReference>
<feature type="chain" id="PRO_5013130841" description="Histone-lysine N-methyltransferase" evidence="12">
    <location>
        <begin position="16"/>
        <end position="3210"/>
    </location>
</feature>
<feature type="region of interest" description="Disordered" evidence="11">
    <location>
        <begin position="2668"/>
        <end position="2697"/>
    </location>
</feature>
<dbReference type="GO" id="GO:0042054">
    <property type="term" value="F:histone methyltransferase activity"/>
    <property type="evidence" value="ECO:0007669"/>
    <property type="project" value="InterPro"/>
</dbReference>
<evidence type="ECO:0000256" key="1">
    <source>
        <dbReference type="ARBA" id="ARBA00004123"/>
    </source>
</evidence>
<evidence type="ECO:0000256" key="6">
    <source>
        <dbReference type="ARBA" id="ARBA00022691"/>
    </source>
</evidence>
<feature type="compositionally biased region" description="Basic and acidic residues" evidence="11">
    <location>
        <begin position="1919"/>
        <end position="1932"/>
    </location>
</feature>
<feature type="compositionally biased region" description="Basic and acidic residues" evidence="11">
    <location>
        <begin position="868"/>
        <end position="894"/>
    </location>
</feature>
<dbReference type="InterPro" id="IPR003616">
    <property type="entry name" value="Post-SET_dom"/>
</dbReference>
<feature type="compositionally biased region" description="Basic and acidic residues" evidence="11">
    <location>
        <begin position="3142"/>
        <end position="3154"/>
    </location>
</feature>
<feature type="region of interest" description="Disordered" evidence="11">
    <location>
        <begin position="206"/>
        <end position="308"/>
    </location>
</feature>
<evidence type="ECO:0000256" key="3">
    <source>
        <dbReference type="ARBA" id="ARBA00022454"/>
    </source>
</evidence>
<sequence length="3210" mass="352856">MVWATFRNMHWLGRALTIGMVAGPRASVRGARRFDRPRQGKATKLPQKVKQVPEEGAIHLSVGRGLLPCAEKEIFLSTRQRRRSYVRLTDTEGRSFRAPVERSGRIPALRLCKNDEAAAAAQMTAPLDAWKKNVFDSSSLSAEARSAEALPAERKQYLLYVLHSRLAHSVGARLEKTLEEKGVPLSFSPQECRDVRDLYEACKSRRLNPTGDADIPAPPPASSSSSSSSSDAQAHKVPPVPEPDFAVQGGSEGGLDAGKEIGREDGVGSGEGDQGKGKEERVAAGHETGKRRGGKRARSPGAATGSPETCAVVYADEGEENKNGKTALALQFPPVSLSPEDSLQSFLSCLIRHITWRLLPSRSLNQMPIIEALRTALLSVSAKEGALSLPLSLPRDRAHGCSEGGHESVPLFQYSHKQRERRRPVWEAQQVAARNSVDSVMGGEGLGSCEGDPERVVFLSRKAWRLAAPLYDSGWGAGTFVLQRLFGTTSEEACGDCGFVWSRKDRERMITCEGGCRRPFHRSCVGLPPPASASSTYLKELRGDETVQKARAMRRRRRAKLRARLQRQEQKMAEAAAAGEEFDPDCLDGLDDSDEEEEGEETAVLSERLSKRQTMEEEKEEEEEGDEGNEDEQGEKEEGWACRWCRRGLVRCSHCRQYSPREELRFLRREDCDGRLFTSCSEREKKEKCTEKREDTAGPRDWDFLCAAHFCWECGPSSDGSGEAEEKGDRERGKKHRKVSAVSREGVPMTVDSVGGDGRSLTAISAGCCGESAEGAEGVGFEEGATRQKGGRRFPRTMCSPEKGSVWCVLCWRTFHPLCVPLGSAFVIPGEAVVCAHHLVMRDLRRSVEQMKTTEELGGGAEGVPASAKEDVKSLEDQAKQKAQEEGYEMKNKDSTAPSASEGEGARKNNGDKTKRKTEKEMTADSKHSSSSSPIGPLELEAELDVAARLCEEAFGARDLDSKLARGKTGLRQGWVLPPACRRAWLKSAGGKRDVALAEVLRSRVLLEDSSFDVCVEWAEAAERERRDGEKLLARKRVKAEREILAIETAERDEVEERRRRKEAQREKEERARLRAEQGEEEDGSDEEEEKGEEGRGRKPGRILGRDELRKEFQFITRNLWKAKREKKSADDLADDLCQCEGKCEMDKCANALIFMECGMRNCSKPNECENRRFSKQEYKEVHVRECGDKGKGLFAAEAIQENDFILEYIGAVWSKEDWLTEMEKIKARGEFVKHWYMMCMTERFVVDAAKQGNVCRYANHSCSPNCRMDLWTVGRDYRVGLFANRPIAPEEELTFDYNYESFEGLLRPCRCGAPNCSKWLGKKPIAVSSPSPVSKKKLKKKERGRPKGGPGSRSAESAAQMGIGIGMEGAAGVSVSLSAHTQTAVSASSPSSSSASPGFHRGRDTEASREWAGGEQDANEENEQILERERRAEERRERERLQEEERMRLQASAEGERRQRDEERRRQREERASRRQAASALAAAAWSSSPVPSDQEEEEEEGEREVDEAIETADKSVHLQPPQAVNAAGEERGGGSSPGESESEVRQPAALRRDSPQEERETAGNEEKEENAETRNAHAVPQRKEENEDSTQTAEGQPTGKEKREEEDEKQAQTETKVPLRHFIDKAENEERKRTEEGLLQEKESQKEAVSPEFREEKEIEGEGRDEDLHNSEHTATTTIAVLSLRMHEEEGEDNDEPMHSDAERSREKESPLPIPSDSPSLPPEEPSVEDSDPKRANPKPTEEADSPVPMQTDEEQASKEISERDGDGTQRINALMPDQQSPKGKQKQVDGSQLEGRDEKEEVSSVSCVKHGQTHEKTETVFAEKLTDPLNSLTASSPLSPSAEPNENSSPPPPPHSFSSPSFTKKRLKTESGDEEEAEDAQPPCPDSGAPLRLLFQKNGKRKREEEEEENEEEEDGGQKGESPGEGKNEETEDDCSSTDSSSAGLSDGEVSAGEDEDQMEREGERKGGAIVVGSCPEKREKGNQVEDTEDEDEGGDSDTARPSFVKFGGLSSLLACARRWRRDSARACETARGRKGWVCRDRQREAGRTRRAMIGKVLTGHRDFLRFISHTDAQASEEKLADPLFGIAARHSWADSVRLLLRSAAVECGFPCEGGIAKVESFLEEVASFDEVCTICLKRSISVSATERRTNERSDRHSDVRLSRCKCCFSAFHPSCCAKEARKLLLGPLLEETEEKGEGQEGYGETIRALEGKREGEGGLWNGGLCAALCASCVGGVVGLPTETKGVGLLVDATSFETLAASRCIPMAVDTAKVSKDANLPASLPPLWAQAEEVEMERLTAPVACAPPPTAALISAAADVKEEGGSLDPSGRETATSPSPNVVMQDAPHFVGPSSSSPSSFGTFCLVPVCRMKWPGEGEDRKTDRFRMEMEDAVELLRSLDEPEKVESTLKCAHKGNQIEVRSSNSRDSKKKQEGSVVGGTADRLRLDWPASWVFDLPGEVGESDEEAECEREVEEDEWEDCLEEGTEEGEEEQEGEREVIVKDQGKGGDWADREEEDIEGDQERDGGKEAALPCVAIRCPSVHTETLIQVEAEKPPTIVHSVLAEKDGQTVEPHSLQENEPLQLHRDDERGAGVGVRATAEASSSTLEEESERAPILFPLSFPLASHHHHLCEGSGGGMDEEGAPPLFPFASADPASGLLHMPDGECRDTASDGWGWAGKQGEEGESHEREFGRAGAEEFDGDLGGRDHGLCLNIGDGVDAPVSSSFPFDSADVLDSEGGIGAAGTNGCVVFQIETEGGKEQTRTERGVMPECGLGGRAMGDRMFTEIGTSVHLEETERHVGESQSVVALQEELKPRRNATDPVTPHRFTHTGREEEKHIPGGHIPPFPKLPSEKFDAQLEEEEAEEEGEEEKEEDEAKTGPTEQAQREPHAAPLPVQASNNPTSPTAPTQEVQLEAVDLSVWDPNDLSRLPTELNSRAPAEEEAGETEEDHSSSSSLPRSFSLSVSPPPPLPWQKDIREVSIQILPHAEARFNRRKGRNRKTRAGGVEEEPEGLFDGLGDLKGVDSGDSDFDGALVPPSFDRGMFDLLCLSHPEWKSLKQRLTDRRAEVELELEREKDSRETGREHQRMQAGMGGLHFSDPRNPSAFFTRPNAHGSHPTFFPSARPTAGSSGLRSRSGRERERQGEREPLAVLSSRGRGKGPLASCSRPLMGSASSCAAGGGGRSRGGGHIGRGPGRPSRAKTQT</sequence>
<evidence type="ECO:0000256" key="9">
    <source>
        <dbReference type="ARBA" id="ARBA00022833"/>
    </source>
</evidence>
<keyword evidence="10" id="KW-0539">Nucleus</keyword>
<keyword evidence="6" id="KW-0949">S-adenosyl-L-methionine</keyword>
<keyword evidence="7" id="KW-0479">Metal-binding</keyword>
<feature type="compositionally biased region" description="Acidic residues" evidence="11">
    <location>
        <begin position="1989"/>
        <end position="1999"/>
    </location>
</feature>
<feature type="compositionally biased region" description="Basic and acidic residues" evidence="11">
    <location>
        <begin position="1698"/>
        <end position="1712"/>
    </location>
</feature>
<feature type="domain" description="AWS" evidence="15">
    <location>
        <begin position="1133"/>
        <end position="1178"/>
    </location>
</feature>
<dbReference type="GO" id="GO:0032259">
    <property type="term" value="P:methylation"/>
    <property type="evidence" value="ECO:0007669"/>
    <property type="project" value="UniProtKB-KW"/>
</dbReference>
<dbReference type="GO" id="GO:0008270">
    <property type="term" value="F:zinc ion binding"/>
    <property type="evidence" value="ECO:0007669"/>
    <property type="project" value="UniProtKB-KW"/>
</dbReference>
<feature type="region of interest" description="Disordered" evidence="11">
    <location>
        <begin position="2998"/>
        <end position="3026"/>
    </location>
</feature>
<feature type="region of interest" description="Disordered" evidence="11">
    <location>
        <begin position="1385"/>
        <end position="2006"/>
    </location>
</feature>
<feature type="compositionally biased region" description="Basic and acidic residues" evidence="11">
    <location>
        <begin position="904"/>
        <end position="928"/>
    </location>
</feature>
<dbReference type="Gene3D" id="2.170.270.10">
    <property type="entry name" value="SET domain"/>
    <property type="match status" value="1"/>
</dbReference>
<feature type="compositionally biased region" description="Basic residues" evidence="11">
    <location>
        <begin position="1335"/>
        <end position="1347"/>
    </location>
</feature>
<dbReference type="PROSITE" id="PS50280">
    <property type="entry name" value="SET"/>
    <property type="match status" value="1"/>
</dbReference>
<feature type="compositionally biased region" description="Low complexity" evidence="11">
    <location>
        <begin position="1387"/>
        <end position="1398"/>
    </location>
</feature>
<feature type="compositionally biased region" description="Basic and acidic residues" evidence="11">
    <location>
        <begin position="257"/>
        <end position="266"/>
    </location>
</feature>
<feature type="compositionally biased region" description="Basic and acidic residues" evidence="11">
    <location>
        <begin position="2500"/>
        <end position="2515"/>
    </location>
</feature>
<feature type="region of interest" description="Disordered" evidence="11">
    <location>
        <begin position="1056"/>
        <end position="1103"/>
    </location>
</feature>
<keyword evidence="8" id="KW-0863">Zinc-finger</keyword>
<feature type="region of interest" description="Disordered" evidence="11">
    <location>
        <begin position="2420"/>
        <end position="2442"/>
    </location>
</feature>
<feature type="compositionally biased region" description="Basic and acidic residues" evidence="11">
    <location>
        <begin position="1758"/>
        <end position="1770"/>
    </location>
</feature>
<dbReference type="InterPro" id="IPR001965">
    <property type="entry name" value="Znf_PHD"/>
</dbReference>
<evidence type="ECO:0000259" key="14">
    <source>
        <dbReference type="PROSITE" id="PS50868"/>
    </source>
</evidence>
<feature type="compositionally biased region" description="Acidic residues" evidence="11">
    <location>
        <begin position="1495"/>
        <end position="1512"/>
    </location>
</feature>
<feature type="compositionally biased region" description="Basic and acidic residues" evidence="11">
    <location>
        <begin position="1056"/>
        <end position="1078"/>
    </location>
</feature>
<keyword evidence="4" id="KW-0489">Methyltransferase</keyword>
<dbReference type="SMART" id="SM00317">
    <property type="entry name" value="SET"/>
    <property type="match status" value="1"/>
</dbReference>
<feature type="compositionally biased region" description="Basic and acidic residues" evidence="11">
    <location>
        <begin position="2685"/>
        <end position="2697"/>
    </location>
</feature>
<feature type="compositionally biased region" description="Basic and acidic residues" evidence="11">
    <location>
        <begin position="1623"/>
        <end position="1648"/>
    </location>
</feature>
<feature type="region of interest" description="Disordered" evidence="11">
    <location>
        <begin position="854"/>
        <end position="938"/>
    </location>
</feature>
<feature type="region of interest" description="Disordered" evidence="11">
    <location>
        <begin position="563"/>
        <end position="634"/>
    </location>
</feature>
<feature type="domain" description="Post-SET" evidence="14">
    <location>
        <begin position="1306"/>
        <end position="1322"/>
    </location>
</feature>
<dbReference type="InterPro" id="IPR046341">
    <property type="entry name" value="SET_dom_sf"/>
</dbReference>
<feature type="compositionally biased region" description="Basic and acidic residues" evidence="11">
    <location>
        <begin position="1654"/>
        <end position="1674"/>
    </location>
</feature>
<feature type="compositionally biased region" description="Acidic residues" evidence="11">
    <location>
        <begin position="1908"/>
        <end position="1918"/>
    </location>
</feature>
<feature type="domain" description="SET" evidence="13">
    <location>
        <begin position="1180"/>
        <end position="1299"/>
    </location>
</feature>
<dbReference type="SMART" id="SM00508">
    <property type="entry name" value="PostSET"/>
    <property type="match status" value="1"/>
</dbReference>
<protein>
    <recommendedName>
        <fullName evidence="17">Histone-lysine N-methyltransferase</fullName>
    </recommendedName>
</protein>
<dbReference type="SUPFAM" id="SSF57903">
    <property type="entry name" value="FYVE/PHD zinc finger"/>
    <property type="match status" value="1"/>
</dbReference>
<feature type="compositionally biased region" description="Gly residues" evidence="11">
    <location>
        <begin position="3184"/>
        <end position="3200"/>
    </location>
</feature>
<evidence type="ECO:0008006" key="17">
    <source>
        <dbReference type="Google" id="ProtNLM"/>
    </source>
</evidence>
<dbReference type="GO" id="GO:0005634">
    <property type="term" value="C:nucleus"/>
    <property type="evidence" value="ECO:0007669"/>
    <property type="project" value="UniProtKB-SubCell"/>
</dbReference>
<gene>
    <name evidence="16" type="ORF">Cvel_8609</name>
</gene>
<dbReference type="InterPro" id="IPR050777">
    <property type="entry name" value="SET2_Histone-Lys_MeTrsfase"/>
</dbReference>
<dbReference type="EMBL" id="CDMZ01003896">
    <property type="protein sequence ID" value="CEM47969.1"/>
    <property type="molecule type" value="Genomic_DNA"/>
</dbReference>
<feature type="compositionally biased region" description="Basic and acidic residues" evidence="11">
    <location>
        <begin position="273"/>
        <end position="290"/>
    </location>
</feature>
<feature type="compositionally biased region" description="Acidic residues" evidence="11">
    <location>
        <begin position="2465"/>
        <end position="2499"/>
    </location>
</feature>
<dbReference type="InterPro" id="IPR011011">
    <property type="entry name" value="Znf_FYVE_PHD"/>
</dbReference>
<feature type="compositionally biased region" description="Acidic residues" evidence="11">
    <location>
        <begin position="580"/>
        <end position="601"/>
    </location>
</feature>
<feature type="compositionally biased region" description="Pro residues" evidence="11">
    <location>
        <begin position="1714"/>
        <end position="1727"/>
    </location>
</feature>
<dbReference type="InterPro" id="IPR001214">
    <property type="entry name" value="SET_dom"/>
</dbReference>
<organism evidence="16">
    <name type="scientific">Chromera velia CCMP2878</name>
    <dbReference type="NCBI Taxonomy" id="1169474"/>
    <lineage>
        <taxon>Eukaryota</taxon>
        <taxon>Sar</taxon>
        <taxon>Alveolata</taxon>
        <taxon>Colpodellida</taxon>
        <taxon>Chromeraceae</taxon>
        <taxon>Chromera</taxon>
    </lineage>
</organism>
<feature type="region of interest" description="Disordered" evidence="11">
    <location>
        <begin position="2464"/>
        <end position="2531"/>
    </location>
</feature>
<keyword evidence="5" id="KW-0808">Transferase</keyword>
<feature type="region of interest" description="Disordered" evidence="11">
    <location>
        <begin position="716"/>
        <end position="743"/>
    </location>
</feature>
<evidence type="ECO:0000259" key="15">
    <source>
        <dbReference type="PROSITE" id="PS51215"/>
    </source>
</evidence>
<evidence type="ECO:0000256" key="10">
    <source>
        <dbReference type="ARBA" id="ARBA00023242"/>
    </source>
</evidence>
<dbReference type="PROSITE" id="PS50868">
    <property type="entry name" value="POST_SET"/>
    <property type="match status" value="1"/>
</dbReference>
<feature type="compositionally biased region" description="Polar residues" evidence="11">
    <location>
        <begin position="2902"/>
        <end position="2917"/>
    </location>
</feature>
<feature type="region of interest" description="Disordered" evidence="11">
    <location>
        <begin position="3076"/>
        <end position="3210"/>
    </location>
</feature>
<feature type="compositionally biased region" description="Acidic residues" evidence="11">
    <location>
        <begin position="1079"/>
        <end position="1092"/>
    </location>
</feature>
<evidence type="ECO:0000256" key="7">
    <source>
        <dbReference type="ARBA" id="ARBA00022723"/>
    </source>
</evidence>
<dbReference type="SMART" id="SM00249">
    <property type="entry name" value="PHD"/>
    <property type="match status" value="2"/>
</dbReference>
<evidence type="ECO:0000313" key="16">
    <source>
        <dbReference type="EMBL" id="CEM47969.1"/>
    </source>
</evidence>
<reference evidence="16" key="1">
    <citation type="submission" date="2014-11" db="EMBL/GenBank/DDBJ databases">
        <authorList>
            <person name="Otto D Thomas"/>
            <person name="Naeem Raeece"/>
        </authorList>
    </citation>
    <scope>NUCLEOTIDE SEQUENCE</scope>
</reference>
<feature type="region of interest" description="Disordered" evidence="11">
    <location>
        <begin position="1328"/>
        <end position="1359"/>
    </location>
</feature>
<evidence type="ECO:0000256" key="5">
    <source>
        <dbReference type="ARBA" id="ARBA00022679"/>
    </source>
</evidence>
<feature type="region of interest" description="Disordered" evidence="11">
    <location>
        <begin position="2815"/>
        <end position="2979"/>
    </location>
</feature>
<evidence type="ECO:0000256" key="12">
    <source>
        <dbReference type="SAM" id="SignalP"/>
    </source>
</evidence>
<dbReference type="PROSITE" id="PS51215">
    <property type="entry name" value="AWS"/>
    <property type="match status" value="1"/>
</dbReference>
<dbReference type="GO" id="GO:0005694">
    <property type="term" value="C:chromosome"/>
    <property type="evidence" value="ECO:0007669"/>
    <property type="project" value="UniProtKB-SubCell"/>
</dbReference>
<proteinExistence type="predicted"/>
<keyword evidence="9" id="KW-0862">Zinc</keyword>
<dbReference type="PANTHER" id="PTHR22884">
    <property type="entry name" value="SET DOMAIN PROTEINS"/>
    <property type="match status" value="1"/>
</dbReference>